<protein>
    <submittedName>
        <fullName evidence="1">Uncharacterized protein</fullName>
    </submittedName>
</protein>
<gene>
    <name evidence="1" type="ORF">NDU88_002927</name>
</gene>
<comment type="caution">
    <text evidence="1">The sequence shown here is derived from an EMBL/GenBank/DDBJ whole genome shotgun (WGS) entry which is preliminary data.</text>
</comment>
<evidence type="ECO:0000313" key="2">
    <source>
        <dbReference type="Proteomes" id="UP001066276"/>
    </source>
</evidence>
<reference evidence="1" key="1">
    <citation type="journal article" date="2022" name="bioRxiv">
        <title>Sequencing and chromosome-scale assembly of the giantPleurodeles waltlgenome.</title>
        <authorList>
            <person name="Brown T."/>
            <person name="Elewa A."/>
            <person name="Iarovenko S."/>
            <person name="Subramanian E."/>
            <person name="Araus A.J."/>
            <person name="Petzold A."/>
            <person name="Susuki M."/>
            <person name="Suzuki K.-i.T."/>
            <person name="Hayashi T."/>
            <person name="Toyoda A."/>
            <person name="Oliveira C."/>
            <person name="Osipova E."/>
            <person name="Leigh N.D."/>
            <person name="Simon A."/>
            <person name="Yun M.H."/>
        </authorList>
    </citation>
    <scope>NUCLEOTIDE SEQUENCE</scope>
    <source>
        <strain evidence="1">20211129_DDA</strain>
        <tissue evidence="1">Liver</tissue>
    </source>
</reference>
<evidence type="ECO:0000313" key="1">
    <source>
        <dbReference type="EMBL" id="KAJ1199089.1"/>
    </source>
</evidence>
<proteinExistence type="predicted"/>
<sequence length="50" mass="5895">LWTTTPIRHCCAACKMWNGLLITMLCTNCYFLRGICTCTYGDTHHYWTYL</sequence>
<feature type="non-terminal residue" evidence="1">
    <location>
        <position position="50"/>
    </location>
</feature>
<dbReference type="EMBL" id="JANPWB010000003">
    <property type="protein sequence ID" value="KAJ1199089.1"/>
    <property type="molecule type" value="Genomic_DNA"/>
</dbReference>
<organism evidence="1 2">
    <name type="scientific">Pleurodeles waltl</name>
    <name type="common">Iberian ribbed newt</name>
    <dbReference type="NCBI Taxonomy" id="8319"/>
    <lineage>
        <taxon>Eukaryota</taxon>
        <taxon>Metazoa</taxon>
        <taxon>Chordata</taxon>
        <taxon>Craniata</taxon>
        <taxon>Vertebrata</taxon>
        <taxon>Euteleostomi</taxon>
        <taxon>Amphibia</taxon>
        <taxon>Batrachia</taxon>
        <taxon>Caudata</taxon>
        <taxon>Salamandroidea</taxon>
        <taxon>Salamandridae</taxon>
        <taxon>Pleurodelinae</taxon>
        <taxon>Pleurodeles</taxon>
    </lineage>
</organism>
<name>A0AAV7VGE5_PLEWA</name>
<feature type="non-terminal residue" evidence="1">
    <location>
        <position position="1"/>
    </location>
</feature>
<accession>A0AAV7VGE5</accession>
<dbReference type="AlphaFoldDB" id="A0AAV7VGE5"/>
<keyword evidence="2" id="KW-1185">Reference proteome</keyword>
<dbReference type="Proteomes" id="UP001066276">
    <property type="component" value="Chromosome 2_1"/>
</dbReference>